<proteinExistence type="predicted"/>
<reference evidence="1 2" key="1">
    <citation type="submission" date="2018-11" db="EMBL/GenBank/DDBJ databases">
        <title>Rhodococcus spongicola sp. nov. and Rhodococcus xishaensis sp. nov. from marine sponges.</title>
        <authorList>
            <person name="Li L."/>
            <person name="Lin H.W."/>
        </authorList>
    </citation>
    <scope>NUCLEOTIDE SEQUENCE [LARGE SCALE GENOMIC DNA]</scope>
    <source>
        <strain evidence="1 2">CCTCC AB2014297</strain>
    </source>
</reference>
<sequence length="81" mass="8796">MGIFSAVLGLPLAPVRGVVWLGDIVRRQVEEELYSPAALRRQLDDIDNARASGQISEEEAARAEEQVVARMTGRETSGGTE</sequence>
<dbReference type="EMBL" id="RKLP01000006">
    <property type="protein sequence ID" value="RVW09158.1"/>
    <property type="molecule type" value="Genomic_DNA"/>
</dbReference>
<comment type="caution">
    <text evidence="1">The sequence shown here is derived from an EMBL/GenBank/DDBJ whole genome shotgun (WGS) entry which is preliminary data.</text>
</comment>
<name>A0A3S3ANP9_9NOCA</name>
<dbReference type="AlphaFoldDB" id="A0A3S3ANP9"/>
<keyword evidence="2" id="KW-1185">Reference proteome</keyword>
<gene>
    <name evidence="1" type="ORF">EGT67_13515</name>
</gene>
<dbReference type="Pfam" id="PF05120">
    <property type="entry name" value="GvpG"/>
    <property type="match status" value="1"/>
</dbReference>
<dbReference type="Proteomes" id="UP000286208">
    <property type="component" value="Unassembled WGS sequence"/>
</dbReference>
<dbReference type="RefSeq" id="WP_127916580.1">
    <property type="nucleotide sequence ID" value="NZ_RKLP01000006.1"/>
</dbReference>
<protein>
    <submittedName>
        <fullName evidence="1">Gas vesicle protein G</fullName>
    </submittedName>
</protein>
<evidence type="ECO:0000313" key="2">
    <source>
        <dbReference type="Proteomes" id="UP000286208"/>
    </source>
</evidence>
<evidence type="ECO:0000313" key="1">
    <source>
        <dbReference type="EMBL" id="RVW09158.1"/>
    </source>
</evidence>
<dbReference type="OrthoDB" id="3541554at2"/>
<accession>A0A3S3ANP9</accession>
<organism evidence="1 2">
    <name type="scientific">Prescottella agglutinans</name>
    <dbReference type="NCBI Taxonomy" id="1644129"/>
    <lineage>
        <taxon>Bacteria</taxon>
        <taxon>Bacillati</taxon>
        <taxon>Actinomycetota</taxon>
        <taxon>Actinomycetes</taxon>
        <taxon>Mycobacteriales</taxon>
        <taxon>Nocardiaceae</taxon>
        <taxon>Prescottella</taxon>
    </lineage>
</organism>
<dbReference type="InterPro" id="IPR007804">
    <property type="entry name" value="GvpG"/>
</dbReference>